<dbReference type="AlphaFoldDB" id="A0A176RZY1"/>
<comment type="caution">
    <text evidence="1">The sequence shown here is derived from an EMBL/GenBank/DDBJ whole genome shotgun (WGS) entry which is preliminary data.</text>
</comment>
<gene>
    <name evidence="1" type="ORF">THIOM_003021</name>
</gene>
<dbReference type="Proteomes" id="UP000076962">
    <property type="component" value="Unassembled WGS sequence"/>
</dbReference>
<protein>
    <submittedName>
        <fullName evidence="1">Uncharacterized protein</fullName>
    </submittedName>
</protein>
<evidence type="ECO:0000313" key="2">
    <source>
        <dbReference type="Proteomes" id="UP000076962"/>
    </source>
</evidence>
<name>A0A176RZY1_9GAMM</name>
<evidence type="ECO:0000313" key="1">
    <source>
        <dbReference type="EMBL" id="OAD21218.1"/>
    </source>
</evidence>
<reference evidence="1 2" key="1">
    <citation type="submission" date="2016-05" db="EMBL/GenBank/DDBJ databases">
        <title>Single-cell genome of chain-forming Candidatus Thiomargarita nelsonii and comparison to other large sulfur-oxidizing bacteria.</title>
        <authorList>
            <person name="Winkel M."/>
            <person name="Salman V."/>
            <person name="Woyke T."/>
            <person name="Schulz-Vogt H."/>
            <person name="Richter M."/>
            <person name="Flood B."/>
            <person name="Bailey J."/>
            <person name="Amann R."/>
            <person name="Mussmann M."/>
        </authorList>
    </citation>
    <scope>NUCLEOTIDE SEQUENCE [LARGE SCALE GENOMIC DNA]</scope>
    <source>
        <strain evidence="1 2">THI036</strain>
    </source>
</reference>
<accession>A0A176RZY1</accession>
<keyword evidence="2" id="KW-1185">Reference proteome</keyword>
<proteinExistence type="predicted"/>
<dbReference type="EMBL" id="LUTY01001788">
    <property type="protein sequence ID" value="OAD21218.1"/>
    <property type="molecule type" value="Genomic_DNA"/>
</dbReference>
<sequence>MGYLVLESPFFLMWKANHLKRHHGTLIFKRRTRTYQPTMSSYRNNRNITFFW</sequence>
<organism evidence="1 2">
    <name type="scientific">Candidatus Thiomargarita nelsonii</name>
    <dbReference type="NCBI Taxonomy" id="1003181"/>
    <lineage>
        <taxon>Bacteria</taxon>
        <taxon>Pseudomonadati</taxon>
        <taxon>Pseudomonadota</taxon>
        <taxon>Gammaproteobacteria</taxon>
        <taxon>Thiotrichales</taxon>
        <taxon>Thiotrichaceae</taxon>
        <taxon>Thiomargarita</taxon>
    </lineage>
</organism>